<organism evidence="2 3">
    <name type="scientific">Galerina marginata (strain CBS 339.88)</name>
    <dbReference type="NCBI Taxonomy" id="685588"/>
    <lineage>
        <taxon>Eukaryota</taxon>
        <taxon>Fungi</taxon>
        <taxon>Dikarya</taxon>
        <taxon>Basidiomycota</taxon>
        <taxon>Agaricomycotina</taxon>
        <taxon>Agaricomycetes</taxon>
        <taxon>Agaricomycetidae</taxon>
        <taxon>Agaricales</taxon>
        <taxon>Agaricineae</taxon>
        <taxon>Strophariaceae</taxon>
        <taxon>Galerina</taxon>
    </lineage>
</organism>
<evidence type="ECO:0000256" key="1">
    <source>
        <dbReference type="SAM" id="MobiDB-lite"/>
    </source>
</evidence>
<proteinExistence type="predicted"/>
<feature type="region of interest" description="Disordered" evidence="1">
    <location>
        <begin position="1"/>
        <end position="20"/>
    </location>
</feature>
<accession>A0A067TFW5</accession>
<keyword evidence="3" id="KW-1185">Reference proteome</keyword>
<dbReference type="EMBL" id="KL142376">
    <property type="protein sequence ID" value="KDR77858.1"/>
    <property type="molecule type" value="Genomic_DNA"/>
</dbReference>
<name>A0A067TFW5_GALM3</name>
<dbReference type="Proteomes" id="UP000027222">
    <property type="component" value="Unassembled WGS sequence"/>
</dbReference>
<sequence length="170" mass="19368">MEKSGGDKTPMQYPKLRQAANKRAQVDLFEKWLEGGKETQPEETEVQEISREEWTGLRYPCQEEIVGGAMYPVCGACHQEKEECLWEFRRVQVRMQQMEVGEPRCIRCDLNGLGCRIGCGLEDKLSKVDDAMGRLVRHAGSEFRKTDRREAEQQAARDALMRSIAGLSGE</sequence>
<protein>
    <submittedName>
        <fullName evidence="2">Uncharacterized protein</fullName>
    </submittedName>
</protein>
<evidence type="ECO:0000313" key="2">
    <source>
        <dbReference type="EMBL" id="KDR77858.1"/>
    </source>
</evidence>
<gene>
    <name evidence="2" type="ORF">GALMADRAFT_210076</name>
</gene>
<dbReference type="HOGENOM" id="CLU_1570756_0_0_1"/>
<dbReference type="STRING" id="685588.A0A067TFW5"/>
<reference evidence="3" key="1">
    <citation type="journal article" date="2014" name="Proc. Natl. Acad. Sci. U.S.A.">
        <title>Extensive sampling of basidiomycete genomes demonstrates inadequacy of the white-rot/brown-rot paradigm for wood decay fungi.</title>
        <authorList>
            <person name="Riley R."/>
            <person name="Salamov A.A."/>
            <person name="Brown D.W."/>
            <person name="Nagy L.G."/>
            <person name="Floudas D."/>
            <person name="Held B.W."/>
            <person name="Levasseur A."/>
            <person name="Lombard V."/>
            <person name="Morin E."/>
            <person name="Otillar R."/>
            <person name="Lindquist E.A."/>
            <person name="Sun H."/>
            <person name="LaButti K.M."/>
            <person name="Schmutz J."/>
            <person name="Jabbour D."/>
            <person name="Luo H."/>
            <person name="Baker S.E."/>
            <person name="Pisabarro A.G."/>
            <person name="Walton J.D."/>
            <person name="Blanchette R.A."/>
            <person name="Henrissat B."/>
            <person name="Martin F."/>
            <person name="Cullen D."/>
            <person name="Hibbett D.S."/>
            <person name="Grigoriev I.V."/>
        </authorList>
    </citation>
    <scope>NUCLEOTIDE SEQUENCE [LARGE SCALE GENOMIC DNA]</scope>
    <source>
        <strain evidence="3">CBS 339.88</strain>
    </source>
</reference>
<dbReference type="AlphaFoldDB" id="A0A067TFW5"/>
<evidence type="ECO:0000313" key="3">
    <source>
        <dbReference type="Proteomes" id="UP000027222"/>
    </source>
</evidence>